<evidence type="ECO:0000313" key="2">
    <source>
        <dbReference type="EMBL" id="CAA9577483.1"/>
    </source>
</evidence>
<reference evidence="2" key="1">
    <citation type="submission" date="2020-02" db="EMBL/GenBank/DDBJ databases">
        <authorList>
            <person name="Meier V. D."/>
        </authorList>
    </citation>
    <scope>NUCLEOTIDE SEQUENCE</scope>
    <source>
        <strain evidence="2">AVDCRST_MAG81</strain>
    </source>
</reference>
<name>A0A6J4VEX7_9CYAN</name>
<organism evidence="2">
    <name type="scientific">uncultured Synechococcales cyanobacterium</name>
    <dbReference type="NCBI Taxonomy" id="1936017"/>
    <lineage>
        <taxon>Bacteria</taxon>
        <taxon>Bacillati</taxon>
        <taxon>Cyanobacteriota</taxon>
        <taxon>Cyanophyceae</taxon>
        <taxon>Synechococcales</taxon>
        <taxon>environmental samples</taxon>
    </lineage>
</organism>
<proteinExistence type="predicted"/>
<keyword evidence="1" id="KW-0472">Membrane</keyword>
<feature type="transmembrane region" description="Helical" evidence="1">
    <location>
        <begin position="88"/>
        <end position="110"/>
    </location>
</feature>
<dbReference type="EMBL" id="CADCWO010000134">
    <property type="protein sequence ID" value="CAA9577483.1"/>
    <property type="molecule type" value="Genomic_DNA"/>
</dbReference>
<gene>
    <name evidence="2" type="ORF">AVDCRST_MAG81-2447</name>
</gene>
<evidence type="ECO:0000256" key="1">
    <source>
        <dbReference type="SAM" id="Phobius"/>
    </source>
</evidence>
<accession>A0A6J4VEX7</accession>
<protein>
    <submittedName>
        <fullName evidence="2">Uncharacterized protein</fullName>
    </submittedName>
</protein>
<sequence length="111" mass="12711">MNFNGLMVVYYQRELIAVQEEQIRIYRDSLVTGVGDDRIGNPADLVRLCNEAVAKKKTSCTTQFQRYLAVANPANGEDFFREVCSSSLVLSISLILILMVLYTYCVFPWFR</sequence>
<dbReference type="AlphaFoldDB" id="A0A6J4VEX7"/>
<keyword evidence="1" id="KW-0812">Transmembrane</keyword>
<keyword evidence="1" id="KW-1133">Transmembrane helix</keyword>